<dbReference type="GO" id="GO:0000978">
    <property type="term" value="F:RNA polymerase II cis-regulatory region sequence-specific DNA binding"/>
    <property type="evidence" value="ECO:0007669"/>
    <property type="project" value="InterPro"/>
</dbReference>
<reference evidence="9 10" key="1">
    <citation type="submission" date="2016-04" db="EMBL/GenBank/DDBJ databases">
        <title>Draft genome of Fonsecaea erecta CBS 125763.</title>
        <authorList>
            <person name="Weiss V.A."/>
            <person name="Vicente V.A."/>
            <person name="Raittz R.T."/>
            <person name="Moreno L.F."/>
            <person name="De Souza E.M."/>
            <person name="Pedrosa F.O."/>
            <person name="Steffens M.B."/>
            <person name="Faoro H."/>
            <person name="Tadra-Sfeir M.Z."/>
            <person name="Najafzadeh M.J."/>
            <person name="Felipe M.S."/>
            <person name="Teixeira M."/>
            <person name="Sun J."/>
            <person name="Xi L."/>
            <person name="Gomes R."/>
            <person name="De Azevedo C.M."/>
            <person name="Salgado C.G."/>
            <person name="Da Silva M.B."/>
            <person name="Nascimento M.F."/>
            <person name="Queiroz-Telles F."/>
            <person name="Attili D.S."/>
            <person name="Gorbushina A."/>
        </authorList>
    </citation>
    <scope>NUCLEOTIDE SEQUENCE [LARGE SCALE GENOMIC DNA]</scope>
    <source>
        <strain evidence="9 10">CBS 125763</strain>
    </source>
</reference>
<dbReference type="GO" id="GO:0000981">
    <property type="term" value="F:DNA-binding transcription factor activity, RNA polymerase II-specific"/>
    <property type="evidence" value="ECO:0007669"/>
    <property type="project" value="InterPro"/>
</dbReference>
<evidence type="ECO:0000256" key="4">
    <source>
        <dbReference type="ARBA" id="ARBA00022771"/>
    </source>
</evidence>
<evidence type="ECO:0000256" key="7">
    <source>
        <dbReference type="SAM" id="MobiDB-lite"/>
    </source>
</evidence>
<keyword evidence="6" id="KW-0539">Nucleus</keyword>
<dbReference type="Pfam" id="PF04082">
    <property type="entry name" value="Fungal_trans"/>
    <property type="match status" value="1"/>
</dbReference>
<protein>
    <recommendedName>
        <fullName evidence="8">Xylanolytic transcriptional activator regulatory domain-containing protein</fullName>
    </recommendedName>
</protein>
<evidence type="ECO:0000259" key="8">
    <source>
        <dbReference type="Pfam" id="PF04082"/>
    </source>
</evidence>
<feature type="region of interest" description="Disordered" evidence="7">
    <location>
        <begin position="1"/>
        <end position="22"/>
    </location>
</feature>
<dbReference type="GeneID" id="30014734"/>
<dbReference type="PANTHER" id="PTHR40626">
    <property type="entry name" value="MIP31509P"/>
    <property type="match status" value="1"/>
</dbReference>
<comment type="caution">
    <text evidence="9">The sequence shown here is derived from an EMBL/GenBank/DDBJ whole genome shotgun (WGS) entry which is preliminary data.</text>
</comment>
<evidence type="ECO:0000256" key="5">
    <source>
        <dbReference type="ARBA" id="ARBA00022833"/>
    </source>
</evidence>
<keyword evidence="3" id="KW-0677">Repeat</keyword>
<keyword evidence="4" id="KW-0863">Zinc-finger</keyword>
<evidence type="ECO:0000256" key="3">
    <source>
        <dbReference type="ARBA" id="ARBA00022737"/>
    </source>
</evidence>
<dbReference type="GO" id="GO:0005634">
    <property type="term" value="C:nucleus"/>
    <property type="evidence" value="ECO:0007669"/>
    <property type="project" value="UniProtKB-SubCell"/>
</dbReference>
<name>A0A178Z8U9_9EURO</name>
<sequence>MTKNHAPGKDSQKRRGLDPPLISSDSESRFLHFEQNVLAEYAQKAIPNTLDLFFRITTTRGLAGTFDPDLSSRIGNGIRAAQMLDNCNKASTRDSSLGPLESILDLSTPFRYPDWTNHDMENRDINMDYDEISKVPQWDVRGIEMDVVESPQVSPFDDNSYIPFSFPVQVSQEIDPLSAMSQEIVGRLRDSIAHRPQNSYIKLRWSPEVEKECIEFFSPVNLHRFVDLYWVTWYIHWPVIHKSTFQASEAPCTLVAAMVLIGASYSTIPQDRAFARIYCDGVEEIVFGDEYFGDSAVYSVLNAACLERRLRSLQAAHAMCLYQAWEGHETGKKRARRHRFGQVVAMACELGFAHASHGNLASLTECNFNWKEFILKEELIRTMNYMAVLDFGFIVMNNMPPRVFVSELQADLACPEACFQATSASECFSYLKVWLSHPLASAGQISFLDAVEQLSRENMSWDKLQAFTHLGYLNLGFLAVGKTIVFCVFESTHTSFLSAMHSIIFQIRSSFCWQMQTIYTMRNWLRNWSIVWNLQGLCQTAEAFGTPLPPQEIPDNLADRWRNAGFMKDANQFWFLAKILLDNLESNRHLSPFVKKTHDYDETGMNHLKSLLESYRKQ</sequence>
<gene>
    <name evidence="9" type="ORF">AYL99_10566</name>
</gene>
<dbReference type="AlphaFoldDB" id="A0A178Z8U9"/>
<evidence type="ECO:0000313" key="9">
    <source>
        <dbReference type="EMBL" id="OAP55593.1"/>
    </source>
</evidence>
<dbReference type="PANTHER" id="PTHR40626:SF3">
    <property type="entry name" value="TRANSCRIPTION FACTOR WITH C2H2 AND ZN(2)-CYS(6) DNA BINDING DOMAIN (EUROFUNG)-RELATED"/>
    <property type="match status" value="1"/>
</dbReference>
<comment type="subcellular location">
    <subcellularLocation>
        <location evidence="1">Nucleus</location>
    </subcellularLocation>
</comment>
<evidence type="ECO:0000256" key="2">
    <source>
        <dbReference type="ARBA" id="ARBA00022723"/>
    </source>
</evidence>
<proteinExistence type="predicted"/>
<keyword evidence="2" id="KW-0479">Metal-binding</keyword>
<dbReference type="InterPro" id="IPR051059">
    <property type="entry name" value="VerF-like"/>
</dbReference>
<dbReference type="OrthoDB" id="654211at2759"/>
<keyword evidence="10" id="KW-1185">Reference proteome</keyword>
<dbReference type="RefSeq" id="XP_018688960.1">
    <property type="nucleotide sequence ID" value="XM_018842072.1"/>
</dbReference>
<organism evidence="9 10">
    <name type="scientific">Fonsecaea erecta</name>
    <dbReference type="NCBI Taxonomy" id="1367422"/>
    <lineage>
        <taxon>Eukaryota</taxon>
        <taxon>Fungi</taxon>
        <taxon>Dikarya</taxon>
        <taxon>Ascomycota</taxon>
        <taxon>Pezizomycotina</taxon>
        <taxon>Eurotiomycetes</taxon>
        <taxon>Chaetothyriomycetidae</taxon>
        <taxon>Chaetothyriales</taxon>
        <taxon>Herpotrichiellaceae</taxon>
        <taxon>Fonsecaea</taxon>
    </lineage>
</organism>
<dbReference type="GO" id="GO:0008270">
    <property type="term" value="F:zinc ion binding"/>
    <property type="evidence" value="ECO:0007669"/>
    <property type="project" value="UniProtKB-KW"/>
</dbReference>
<dbReference type="GO" id="GO:0000785">
    <property type="term" value="C:chromatin"/>
    <property type="evidence" value="ECO:0007669"/>
    <property type="project" value="TreeGrafter"/>
</dbReference>
<dbReference type="GO" id="GO:0006351">
    <property type="term" value="P:DNA-templated transcription"/>
    <property type="evidence" value="ECO:0007669"/>
    <property type="project" value="InterPro"/>
</dbReference>
<dbReference type="EMBL" id="LVYI01000011">
    <property type="protein sequence ID" value="OAP55593.1"/>
    <property type="molecule type" value="Genomic_DNA"/>
</dbReference>
<dbReference type="CDD" id="cd12148">
    <property type="entry name" value="fungal_TF_MHR"/>
    <property type="match status" value="1"/>
</dbReference>
<keyword evidence="5" id="KW-0862">Zinc</keyword>
<accession>A0A178Z8U9</accession>
<feature type="compositionally biased region" description="Basic and acidic residues" evidence="7">
    <location>
        <begin position="7"/>
        <end position="17"/>
    </location>
</feature>
<dbReference type="Proteomes" id="UP000078343">
    <property type="component" value="Unassembled WGS sequence"/>
</dbReference>
<evidence type="ECO:0000256" key="6">
    <source>
        <dbReference type="ARBA" id="ARBA00023242"/>
    </source>
</evidence>
<dbReference type="InterPro" id="IPR007219">
    <property type="entry name" value="XnlR_reg_dom"/>
</dbReference>
<dbReference type="STRING" id="1367422.A0A178Z8U9"/>
<evidence type="ECO:0000313" key="10">
    <source>
        <dbReference type="Proteomes" id="UP000078343"/>
    </source>
</evidence>
<feature type="domain" description="Xylanolytic transcriptional activator regulatory" evidence="8">
    <location>
        <begin position="227"/>
        <end position="353"/>
    </location>
</feature>
<evidence type="ECO:0000256" key="1">
    <source>
        <dbReference type="ARBA" id="ARBA00004123"/>
    </source>
</evidence>